<dbReference type="AlphaFoldDB" id="A0A1M6N3D4"/>
<dbReference type="InterPro" id="IPR001753">
    <property type="entry name" value="Enoyl-CoA_hydra/iso"/>
</dbReference>
<dbReference type="OrthoDB" id="7957667at2"/>
<dbReference type="EMBL" id="FQZF01000024">
    <property type="protein sequence ID" value="SHJ90225.1"/>
    <property type="molecule type" value="Genomic_DNA"/>
</dbReference>
<dbReference type="Proteomes" id="UP000184387">
    <property type="component" value="Unassembled WGS sequence"/>
</dbReference>
<organism evidence="3 4">
    <name type="scientific">Muricoccus roseus</name>
    <dbReference type="NCBI Taxonomy" id="198092"/>
    <lineage>
        <taxon>Bacteria</taxon>
        <taxon>Pseudomonadati</taxon>
        <taxon>Pseudomonadota</taxon>
        <taxon>Alphaproteobacteria</taxon>
        <taxon>Acetobacterales</taxon>
        <taxon>Roseomonadaceae</taxon>
        <taxon>Muricoccus</taxon>
    </lineage>
</organism>
<dbReference type="STRING" id="198092.SAMN02745194_03691"/>
<dbReference type="NCBIfam" id="NF006588">
    <property type="entry name" value="PRK09120.1"/>
    <property type="match status" value="1"/>
</dbReference>
<gene>
    <name evidence="3" type="ORF">SAMN02745194_03691</name>
</gene>
<dbReference type="InterPro" id="IPR029045">
    <property type="entry name" value="ClpP/crotonase-like_dom_sf"/>
</dbReference>
<comment type="similarity">
    <text evidence="1 2">Belongs to the enoyl-CoA hydratase/isomerase family.</text>
</comment>
<sequence length="274" mass="30620">MRDAMRTVKVEKADGIAWTFLNRPEKRNAMSPTLHFEMDAVLAELETDPEVRCVVITGAGQAFSAGQDLKEFFRELDGKPAETKRATEAANRWRWDRLYNYDKPTIAMVNGFCVGGAFMQLMACDFAVAAEDATFSLSEINWGIIPGGLVARVMTEALGYRDALDLCLTGRSFDGKEAARLRLVNEAVPPDALRDRTTALARLLMSKDPEAYRATKIAVRRVRSMSFEQAYDYLGAKMEELRQRTGGRAQRDGIAQFVDEKAYKPVQGSFTHGQ</sequence>
<protein>
    <submittedName>
        <fullName evidence="3">Trans-feruloyl-CoA hydratase / vanillin synthase</fullName>
    </submittedName>
</protein>
<dbReference type="PANTHER" id="PTHR42964:SF1">
    <property type="entry name" value="POLYKETIDE BIOSYNTHESIS ENOYL-COA HYDRATASE PKSH-RELATED"/>
    <property type="match status" value="1"/>
</dbReference>
<evidence type="ECO:0000256" key="2">
    <source>
        <dbReference type="RuleBase" id="RU003707"/>
    </source>
</evidence>
<name>A0A1M6N3D4_9PROT</name>
<proteinExistence type="inferred from homology"/>
<dbReference type="Gene3D" id="6.10.250.2850">
    <property type="match status" value="1"/>
</dbReference>
<reference evidence="3 4" key="1">
    <citation type="submission" date="2016-11" db="EMBL/GenBank/DDBJ databases">
        <authorList>
            <person name="Jaros S."/>
            <person name="Januszkiewicz K."/>
            <person name="Wedrychowicz H."/>
        </authorList>
    </citation>
    <scope>NUCLEOTIDE SEQUENCE [LARGE SCALE GENOMIC DNA]</scope>
    <source>
        <strain evidence="3 4">DSM 14916</strain>
    </source>
</reference>
<dbReference type="PROSITE" id="PS00166">
    <property type="entry name" value="ENOYL_COA_HYDRATASE"/>
    <property type="match status" value="1"/>
</dbReference>
<evidence type="ECO:0000256" key="1">
    <source>
        <dbReference type="ARBA" id="ARBA00005254"/>
    </source>
</evidence>
<dbReference type="InterPro" id="IPR051683">
    <property type="entry name" value="Enoyl-CoA_Hydratase/Isomerase"/>
</dbReference>
<accession>A0A1M6N3D4</accession>
<dbReference type="GO" id="GO:0003824">
    <property type="term" value="F:catalytic activity"/>
    <property type="evidence" value="ECO:0007669"/>
    <property type="project" value="InterPro"/>
</dbReference>
<dbReference type="Gene3D" id="3.90.226.10">
    <property type="entry name" value="2-enoyl-CoA Hydratase, Chain A, domain 1"/>
    <property type="match status" value="1"/>
</dbReference>
<dbReference type="GO" id="GO:0008300">
    <property type="term" value="P:isoprenoid catabolic process"/>
    <property type="evidence" value="ECO:0007669"/>
    <property type="project" value="TreeGrafter"/>
</dbReference>
<evidence type="ECO:0000313" key="4">
    <source>
        <dbReference type="Proteomes" id="UP000184387"/>
    </source>
</evidence>
<evidence type="ECO:0000313" key="3">
    <source>
        <dbReference type="EMBL" id="SHJ90225.1"/>
    </source>
</evidence>
<dbReference type="Pfam" id="PF00378">
    <property type="entry name" value="ECH_1"/>
    <property type="match status" value="1"/>
</dbReference>
<dbReference type="PANTHER" id="PTHR42964">
    <property type="entry name" value="ENOYL-COA HYDRATASE"/>
    <property type="match status" value="1"/>
</dbReference>
<keyword evidence="4" id="KW-1185">Reference proteome</keyword>
<dbReference type="CDD" id="cd06558">
    <property type="entry name" value="crotonase-like"/>
    <property type="match status" value="1"/>
</dbReference>
<dbReference type="InterPro" id="IPR018376">
    <property type="entry name" value="Enoyl-CoA_hyd/isom_CS"/>
</dbReference>
<dbReference type="SUPFAM" id="SSF52096">
    <property type="entry name" value="ClpP/crotonase"/>
    <property type="match status" value="1"/>
</dbReference>